<dbReference type="Pfam" id="PF00127">
    <property type="entry name" value="Copper-bind"/>
    <property type="match status" value="1"/>
</dbReference>
<evidence type="ECO:0000313" key="5">
    <source>
        <dbReference type="EMBL" id="MDA0182717.1"/>
    </source>
</evidence>
<accession>A0A9X3SGR9</accession>
<evidence type="ECO:0000256" key="1">
    <source>
        <dbReference type="ARBA" id="ARBA00022723"/>
    </source>
</evidence>
<dbReference type="Proteomes" id="UP001147653">
    <property type="component" value="Unassembled WGS sequence"/>
</dbReference>
<dbReference type="GO" id="GO:0005507">
    <property type="term" value="F:copper ion binding"/>
    <property type="evidence" value="ECO:0007669"/>
    <property type="project" value="InterPro"/>
</dbReference>
<keyword evidence="3" id="KW-0732">Signal</keyword>
<dbReference type="PANTHER" id="PTHR36507:SF1">
    <property type="entry name" value="BLL1555 PROTEIN"/>
    <property type="match status" value="1"/>
</dbReference>
<feature type="domain" description="Blue (type 1) copper" evidence="4">
    <location>
        <begin position="48"/>
        <end position="173"/>
    </location>
</feature>
<dbReference type="InterPro" id="IPR008972">
    <property type="entry name" value="Cupredoxin"/>
</dbReference>
<organism evidence="5 6">
    <name type="scientific">Solirubrobacter phytolaccae</name>
    <dbReference type="NCBI Taxonomy" id="1404360"/>
    <lineage>
        <taxon>Bacteria</taxon>
        <taxon>Bacillati</taxon>
        <taxon>Actinomycetota</taxon>
        <taxon>Thermoleophilia</taxon>
        <taxon>Solirubrobacterales</taxon>
        <taxon>Solirubrobacteraceae</taxon>
        <taxon>Solirubrobacter</taxon>
    </lineage>
</organism>
<reference evidence="5" key="1">
    <citation type="submission" date="2022-10" db="EMBL/GenBank/DDBJ databases">
        <title>The WGS of Solirubrobacter phytolaccae KCTC 29190.</title>
        <authorList>
            <person name="Jiang Z."/>
        </authorList>
    </citation>
    <scope>NUCLEOTIDE SEQUENCE</scope>
    <source>
        <strain evidence="5">KCTC 29190</strain>
    </source>
</reference>
<dbReference type="EMBL" id="JAPDDP010000040">
    <property type="protein sequence ID" value="MDA0182717.1"/>
    <property type="molecule type" value="Genomic_DNA"/>
</dbReference>
<name>A0A9X3SGR9_9ACTN</name>
<gene>
    <name evidence="5" type="ORF">OJ997_20565</name>
</gene>
<dbReference type="InterPro" id="IPR000923">
    <property type="entry name" value="BlueCu_1"/>
</dbReference>
<dbReference type="GO" id="GO:0009055">
    <property type="term" value="F:electron transfer activity"/>
    <property type="evidence" value="ECO:0007669"/>
    <property type="project" value="InterPro"/>
</dbReference>
<dbReference type="InterPro" id="IPR052721">
    <property type="entry name" value="ET_Amicyanin"/>
</dbReference>
<evidence type="ECO:0000259" key="4">
    <source>
        <dbReference type="Pfam" id="PF00127"/>
    </source>
</evidence>
<keyword evidence="1" id="KW-0479">Metal-binding</keyword>
<keyword evidence="2" id="KW-0186">Copper</keyword>
<comment type="caution">
    <text evidence="5">The sequence shown here is derived from an EMBL/GenBank/DDBJ whole genome shotgun (WGS) entry which is preliminary data.</text>
</comment>
<keyword evidence="6" id="KW-1185">Reference proteome</keyword>
<feature type="signal peptide" evidence="3">
    <location>
        <begin position="1"/>
        <end position="21"/>
    </location>
</feature>
<dbReference type="AlphaFoldDB" id="A0A9X3SGR9"/>
<feature type="chain" id="PRO_5040818812" evidence="3">
    <location>
        <begin position="22"/>
        <end position="351"/>
    </location>
</feature>
<evidence type="ECO:0000256" key="2">
    <source>
        <dbReference type="ARBA" id="ARBA00023008"/>
    </source>
</evidence>
<dbReference type="RefSeq" id="WP_270027096.1">
    <property type="nucleotide sequence ID" value="NZ_JAPDDP010000040.1"/>
</dbReference>
<evidence type="ECO:0000313" key="6">
    <source>
        <dbReference type="Proteomes" id="UP001147653"/>
    </source>
</evidence>
<dbReference type="SUPFAM" id="SSF49503">
    <property type="entry name" value="Cupredoxins"/>
    <property type="match status" value="2"/>
</dbReference>
<dbReference type="Gene3D" id="2.60.40.420">
    <property type="entry name" value="Cupredoxins - blue copper proteins"/>
    <property type="match status" value="2"/>
</dbReference>
<protein>
    <submittedName>
        <fullName evidence="5">Plastocyanin/azurin family copper-binding protein</fullName>
    </submittedName>
</protein>
<sequence length="351" mass="36300">MIALRTVVAAAAITLAVPAMAQAKTKEIYAGSPPATTKKLGEATVANAFYPGKLKVNVGDSVKFVPAGFHNVHLPKKGDGVTPFLIPTGQKVAGSNDAAGAPFWFNGQDAIGPNPALFTAAGFGKKFTYSGAAEIQSGLPGEGAKPMTVKFSKTGTYKVYCDIHPGMEASVTVAKKGAKVPTAKQDAATVKKEGDATVKAAKGLETKTQPANTVALGSATKGGIEYLGMVPASLTVKSGTTVKFTMTKGSFEPHTATFGPGDVSDPNSYVGVIAKSFESPAIDPRGLYPSDVTPVSLSPTTHGNGFWSTGVLDAYSQTPQPMDASVKFDTPGTYKYLCVIHPFMQGSITVQ</sequence>
<proteinExistence type="predicted"/>
<dbReference type="PANTHER" id="PTHR36507">
    <property type="entry name" value="BLL1555 PROTEIN"/>
    <property type="match status" value="1"/>
</dbReference>
<evidence type="ECO:0000256" key="3">
    <source>
        <dbReference type="SAM" id="SignalP"/>
    </source>
</evidence>